<comment type="subcellular location">
    <subcellularLocation>
        <location evidence="1">Membrane</location>
    </subcellularLocation>
</comment>
<name>A0AA41SE56_PAPNU</name>
<dbReference type="PANTHER" id="PTHR31415">
    <property type="entry name" value="OS05G0367900 PROTEIN"/>
    <property type="match status" value="1"/>
</dbReference>
<dbReference type="GO" id="GO:0098542">
    <property type="term" value="P:defense response to other organism"/>
    <property type="evidence" value="ECO:0007669"/>
    <property type="project" value="InterPro"/>
</dbReference>
<reference evidence="4" key="1">
    <citation type="submission" date="2022-03" db="EMBL/GenBank/DDBJ databases">
        <title>A functionally conserved STORR gene fusion in Papaver species that diverged 16.8 million years ago.</title>
        <authorList>
            <person name="Catania T."/>
        </authorList>
    </citation>
    <scope>NUCLEOTIDE SEQUENCE</scope>
    <source>
        <strain evidence="4">S-191538</strain>
    </source>
</reference>
<dbReference type="EMBL" id="JAJJMA010141611">
    <property type="protein sequence ID" value="MCL7034064.1"/>
    <property type="molecule type" value="Genomic_DNA"/>
</dbReference>
<protein>
    <recommendedName>
        <fullName evidence="6">Late embryogenesis abundant protein LEA-2 subgroup domain-containing protein</fullName>
    </recommendedName>
</protein>
<evidence type="ECO:0000256" key="3">
    <source>
        <dbReference type="SAM" id="Phobius"/>
    </source>
</evidence>
<comment type="caution">
    <text evidence="4">The sequence shown here is derived from an EMBL/GenBank/DDBJ whole genome shotgun (WGS) entry which is preliminary data.</text>
</comment>
<dbReference type="GO" id="GO:0005886">
    <property type="term" value="C:plasma membrane"/>
    <property type="evidence" value="ECO:0007669"/>
    <property type="project" value="TreeGrafter"/>
</dbReference>
<evidence type="ECO:0000313" key="5">
    <source>
        <dbReference type="Proteomes" id="UP001177140"/>
    </source>
</evidence>
<dbReference type="GO" id="GO:0009506">
    <property type="term" value="C:plasmodesma"/>
    <property type="evidence" value="ECO:0007669"/>
    <property type="project" value="TreeGrafter"/>
</dbReference>
<keyword evidence="2 3" id="KW-0472">Membrane</keyword>
<evidence type="ECO:0000256" key="1">
    <source>
        <dbReference type="ARBA" id="ARBA00004370"/>
    </source>
</evidence>
<evidence type="ECO:0008006" key="6">
    <source>
        <dbReference type="Google" id="ProtNLM"/>
    </source>
</evidence>
<evidence type="ECO:0000256" key="2">
    <source>
        <dbReference type="ARBA" id="ARBA00023136"/>
    </source>
</evidence>
<dbReference type="Proteomes" id="UP001177140">
    <property type="component" value="Unassembled WGS sequence"/>
</dbReference>
<keyword evidence="3" id="KW-0812">Transmembrane</keyword>
<feature type="transmembrane region" description="Helical" evidence="3">
    <location>
        <begin position="21"/>
        <end position="41"/>
    </location>
</feature>
<accession>A0AA41SE56</accession>
<sequence>MNGHQFLYQKISVMPSQERCKCCAGLILTPFVIALIVWLTIRSSPPNFSIHKFSVPALNKTSSDFNNSKNINATISFQAKLKNENKEKGVYYDTLNLTIDYYNENSSSFWRIGNISLPPFYQGREKTATRNNATQSYGVPWEYARMKVRNGTKAKFRVNLETQVRYKSLLWKSKRRRISLKTNITVDDQGKSGANSLRFKHLLLSNQVRSSIVGMVLSSSILLLIV</sequence>
<dbReference type="AlphaFoldDB" id="A0AA41SE56"/>
<gene>
    <name evidence="4" type="ORF">MKW94_012917</name>
</gene>
<dbReference type="InterPro" id="IPR044839">
    <property type="entry name" value="NDR1-like"/>
</dbReference>
<keyword evidence="5" id="KW-1185">Reference proteome</keyword>
<evidence type="ECO:0000313" key="4">
    <source>
        <dbReference type="EMBL" id="MCL7034064.1"/>
    </source>
</evidence>
<organism evidence="4 5">
    <name type="scientific">Papaver nudicaule</name>
    <name type="common">Iceland poppy</name>
    <dbReference type="NCBI Taxonomy" id="74823"/>
    <lineage>
        <taxon>Eukaryota</taxon>
        <taxon>Viridiplantae</taxon>
        <taxon>Streptophyta</taxon>
        <taxon>Embryophyta</taxon>
        <taxon>Tracheophyta</taxon>
        <taxon>Spermatophyta</taxon>
        <taxon>Magnoliopsida</taxon>
        <taxon>Ranunculales</taxon>
        <taxon>Papaveraceae</taxon>
        <taxon>Papaveroideae</taxon>
        <taxon>Papaver</taxon>
    </lineage>
</organism>
<dbReference type="PANTHER" id="PTHR31415:SF52">
    <property type="entry name" value="LATE EMBRYOGENESIS ABUNDANT (LEA) HYDROXYPROLINE-RICH GLYCOPROTEIN FAMILY-RELATED"/>
    <property type="match status" value="1"/>
</dbReference>
<proteinExistence type="predicted"/>
<keyword evidence="3" id="KW-1133">Transmembrane helix</keyword>